<reference evidence="2" key="1">
    <citation type="journal article" date="2021" name="PeerJ">
        <title>Extensive microbial diversity within the chicken gut microbiome revealed by metagenomics and culture.</title>
        <authorList>
            <person name="Gilroy R."/>
            <person name="Ravi A."/>
            <person name="Getino M."/>
            <person name="Pursley I."/>
            <person name="Horton D.L."/>
            <person name="Alikhan N.F."/>
            <person name="Baker D."/>
            <person name="Gharbi K."/>
            <person name="Hall N."/>
            <person name="Watson M."/>
            <person name="Adriaenssens E.M."/>
            <person name="Foster-Nyarko E."/>
            <person name="Jarju S."/>
            <person name="Secka A."/>
            <person name="Antonio M."/>
            <person name="Oren A."/>
            <person name="Chaudhuri R.R."/>
            <person name="La Ragione R."/>
            <person name="Hildebrand F."/>
            <person name="Pallen M.J."/>
        </authorList>
    </citation>
    <scope>NUCLEOTIDE SEQUENCE</scope>
    <source>
        <strain evidence="2">6019</strain>
    </source>
</reference>
<comment type="caution">
    <text evidence="2">The sequence shown here is derived from an EMBL/GenBank/DDBJ whole genome shotgun (WGS) entry which is preliminary data.</text>
</comment>
<keyword evidence="1" id="KW-1133">Transmembrane helix</keyword>
<name>A0A921DX95_9STAP</name>
<gene>
    <name evidence="2" type="ORF">K8V35_05815</name>
</gene>
<keyword evidence="1" id="KW-0472">Membrane</keyword>
<dbReference type="AlphaFoldDB" id="A0A921DX95"/>
<evidence type="ECO:0000256" key="1">
    <source>
        <dbReference type="SAM" id="Phobius"/>
    </source>
</evidence>
<proteinExistence type="predicted"/>
<organism evidence="2 3">
    <name type="scientific">Aliicoccus persicus</name>
    <dbReference type="NCBI Taxonomy" id="930138"/>
    <lineage>
        <taxon>Bacteria</taxon>
        <taxon>Bacillati</taxon>
        <taxon>Bacillota</taxon>
        <taxon>Bacilli</taxon>
        <taxon>Bacillales</taxon>
        <taxon>Staphylococcaceae</taxon>
        <taxon>Aliicoccus</taxon>
    </lineage>
</organism>
<evidence type="ECO:0000313" key="3">
    <source>
        <dbReference type="Proteomes" id="UP000763505"/>
    </source>
</evidence>
<keyword evidence="1" id="KW-0812">Transmembrane</keyword>
<accession>A0A921DX95</accession>
<sequence>MNDLMLFLLLIGLIIVLTIYVIRSRRSRKREYEAWLFTPEGQEHVRKMQEPVTIEDLNKVLMLMQIAGAITPMERNQIFIKTSPFTKR</sequence>
<feature type="transmembrane region" description="Helical" evidence="1">
    <location>
        <begin position="6"/>
        <end position="22"/>
    </location>
</feature>
<evidence type="ECO:0000313" key="2">
    <source>
        <dbReference type="EMBL" id="HJE19851.1"/>
    </source>
</evidence>
<protein>
    <submittedName>
        <fullName evidence="2">Uncharacterized protein</fullName>
    </submittedName>
</protein>
<dbReference type="EMBL" id="DYYI01000066">
    <property type="protein sequence ID" value="HJE19851.1"/>
    <property type="molecule type" value="Genomic_DNA"/>
</dbReference>
<reference evidence="2" key="2">
    <citation type="submission" date="2021-09" db="EMBL/GenBank/DDBJ databases">
        <authorList>
            <person name="Gilroy R."/>
        </authorList>
    </citation>
    <scope>NUCLEOTIDE SEQUENCE</scope>
    <source>
        <strain evidence="2">6019</strain>
    </source>
</reference>
<dbReference type="Proteomes" id="UP000763505">
    <property type="component" value="Unassembled WGS sequence"/>
</dbReference>